<dbReference type="Proteomes" id="UP000304900">
    <property type="component" value="Unassembled WGS sequence"/>
</dbReference>
<feature type="transmembrane region" description="Helical" evidence="1">
    <location>
        <begin position="43"/>
        <end position="63"/>
    </location>
</feature>
<accession>A0A4U6D5G6</accession>
<protein>
    <submittedName>
        <fullName evidence="2">MerC domain-containing protein</fullName>
    </submittedName>
</protein>
<keyword evidence="1" id="KW-1133">Transmembrane helix</keyword>
<feature type="transmembrane region" description="Helical" evidence="1">
    <location>
        <begin position="70"/>
        <end position="89"/>
    </location>
</feature>
<dbReference type="OrthoDB" id="1274419at2"/>
<keyword evidence="1" id="KW-0812">Transmembrane</keyword>
<gene>
    <name evidence="2" type="ORF">FDK13_12425</name>
</gene>
<name>A0A4U6D5G6_9BACT</name>
<dbReference type="GO" id="GO:0015097">
    <property type="term" value="F:mercury ion transmembrane transporter activity"/>
    <property type="evidence" value="ECO:0007669"/>
    <property type="project" value="InterPro"/>
</dbReference>
<organism evidence="2 3">
    <name type="scientific">Dyadobacter frigoris</name>
    <dbReference type="NCBI Taxonomy" id="2576211"/>
    <lineage>
        <taxon>Bacteria</taxon>
        <taxon>Pseudomonadati</taxon>
        <taxon>Bacteroidota</taxon>
        <taxon>Cytophagia</taxon>
        <taxon>Cytophagales</taxon>
        <taxon>Spirosomataceae</taxon>
        <taxon>Dyadobacter</taxon>
    </lineage>
</organism>
<dbReference type="RefSeq" id="WP_137340315.1">
    <property type="nucleotide sequence ID" value="NZ_BSQH01000006.1"/>
</dbReference>
<sequence>MTHSHNKADYIGIVGSVLCIIHCIAMPALAMGTAFTHKNHTHIGYISLDYFFILVNGIAVYFATKDHKSISLKILLWGALLIFAISLIFEGKHYIFHWLGYIGSILLITGHFINLYICQIAPRIKLKMS</sequence>
<proteinExistence type="predicted"/>
<dbReference type="InterPro" id="IPR004891">
    <property type="entry name" value="Mercury-R_MerC"/>
</dbReference>
<feature type="transmembrane region" description="Helical" evidence="1">
    <location>
        <begin position="95"/>
        <end position="118"/>
    </location>
</feature>
<evidence type="ECO:0000256" key="1">
    <source>
        <dbReference type="SAM" id="Phobius"/>
    </source>
</evidence>
<comment type="caution">
    <text evidence="2">The sequence shown here is derived from an EMBL/GenBank/DDBJ whole genome shotgun (WGS) entry which is preliminary data.</text>
</comment>
<reference evidence="2 3" key="1">
    <citation type="submission" date="2019-05" db="EMBL/GenBank/DDBJ databases">
        <title>Dyadobacter AR-3-8 sp. nov., isolated from arctic soil.</title>
        <authorList>
            <person name="Chaudhary D.K."/>
        </authorList>
    </citation>
    <scope>NUCLEOTIDE SEQUENCE [LARGE SCALE GENOMIC DNA]</scope>
    <source>
        <strain evidence="2 3">AR-3-8</strain>
    </source>
</reference>
<dbReference type="AlphaFoldDB" id="A0A4U6D5G6"/>
<evidence type="ECO:0000313" key="3">
    <source>
        <dbReference type="Proteomes" id="UP000304900"/>
    </source>
</evidence>
<dbReference type="EMBL" id="SZVO01000005">
    <property type="protein sequence ID" value="TKT91946.1"/>
    <property type="molecule type" value="Genomic_DNA"/>
</dbReference>
<dbReference type="Pfam" id="PF03203">
    <property type="entry name" value="MerC"/>
    <property type="match status" value="1"/>
</dbReference>
<feature type="transmembrane region" description="Helical" evidence="1">
    <location>
        <begin position="12"/>
        <end position="31"/>
    </location>
</feature>
<keyword evidence="3" id="KW-1185">Reference proteome</keyword>
<evidence type="ECO:0000313" key="2">
    <source>
        <dbReference type="EMBL" id="TKT91946.1"/>
    </source>
</evidence>
<keyword evidence="1" id="KW-0472">Membrane</keyword>
<dbReference type="GO" id="GO:0016020">
    <property type="term" value="C:membrane"/>
    <property type="evidence" value="ECO:0007669"/>
    <property type="project" value="InterPro"/>
</dbReference>